<dbReference type="AlphaFoldDB" id="A0A0J1IJY3"/>
<accession>A0A0J1IJY3</accession>
<dbReference type="InterPro" id="IPR023162">
    <property type="entry name" value="Apc36109-like_dom_sf"/>
</dbReference>
<name>A0A0J1IJY3_NIACI</name>
<evidence type="ECO:0008006" key="3">
    <source>
        <dbReference type="Google" id="ProtNLM"/>
    </source>
</evidence>
<proteinExistence type="predicted"/>
<dbReference type="PATRIC" id="fig|1397.4.peg.5588"/>
<dbReference type="Proteomes" id="UP000036045">
    <property type="component" value="Unassembled WGS sequence"/>
</dbReference>
<dbReference type="OrthoDB" id="2353632at2"/>
<evidence type="ECO:0000313" key="2">
    <source>
        <dbReference type="Proteomes" id="UP000036045"/>
    </source>
</evidence>
<dbReference type="SUPFAM" id="SSF116922">
    <property type="entry name" value="YugE-like"/>
    <property type="match status" value="1"/>
</dbReference>
<sequence>MNSQEINLECVRLLNEWDPFSIGEGNYDTEIADILQAIHDVDLEDDLAASIQAIFEFSFEEKLPLEDCTAISHKLLSLKRNSSCSF</sequence>
<dbReference type="Pfam" id="PF08958">
    <property type="entry name" value="DUF1871"/>
    <property type="match status" value="1"/>
</dbReference>
<keyword evidence="2" id="KW-1185">Reference proteome</keyword>
<dbReference type="GeneID" id="56350959"/>
<protein>
    <recommendedName>
        <fullName evidence="3">DUF1871 domain-containing protein</fullName>
    </recommendedName>
</protein>
<dbReference type="RefSeq" id="WP_047942205.1">
    <property type="nucleotide sequence ID" value="NZ_CP053989.1"/>
</dbReference>
<dbReference type="InterPro" id="IPR015053">
    <property type="entry name" value="DUF1871"/>
</dbReference>
<evidence type="ECO:0000313" key="1">
    <source>
        <dbReference type="EMBL" id="KLV26271.1"/>
    </source>
</evidence>
<comment type="caution">
    <text evidence="1">The sequence shown here is derived from an EMBL/GenBank/DDBJ whole genome shotgun (WGS) entry which is preliminary data.</text>
</comment>
<gene>
    <name evidence="1" type="ORF">ABW02_11315</name>
</gene>
<organism evidence="1 2">
    <name type="scientific">Niallia circulans</name>
    <name type="common">Bacillus circulans</name>
    <dbReference type="NCBI Taxonomy" id="1397"/>
    <lineage>
        <taxon>Bacteria</taxon>
        <taxon>Bacillati</taxon>
        <taxon>Bacillota</taxon>
        <taxon>Bacilli</taxon>
        <taxon>Bacillales</taxon>
        <taxon>Bacillaceae</taxon>
        <taxon>Niallia</taxon>
    </lineage>
</organism>
<dbReference type="EMBL" id="LDPH01000009">
    <property type="protein sequence ID" value="KLV26271.1"/>
    <property type="molecule type" value="Genomic_DNA"/>
</dbReference>
<dbReference type="Gene3D" id="1.10.340.20">
    <property type="entry name" value="Apc36109-like domain"/>
    <property type="match status" value="1"/>
</dbReference>
<reference evidence="1 2" key="1">
    <citation type="submission" date="2015-05" db="EMBL/GenBank/DDBJ databases">
        <title>Whole genome sequence and identification of bacterial endophytes from Costus igneus.</title>
        <authorList>
            <person name="Lee Y.P."/>
            <person name="Gan H.M."/>
            <person name="Eng W."/>
            <person name="Wheatley M.S."/>
            <person name="Caraballo A."/>
            <person name="Polter S."/>
            <person name="Savka M.A."/>
            <person name="Hudson A.O."/>
        </authorList>
    </citation>
    <scope>NUCLEOTIDE SEQUENCE [LARGE SCALE GENOMIC DNA]</scope>
    <source>
        <strain evidence="1 2">RIT379</strain>
    </source>
</reference>